<dbReference type="Proteomes" id="UP000218334">
    <property type="component" value="Unassembled WGS sequence"/>
</dbReference>
<organism evidence="2 3">
    <name type="scientific">Armillaria solidipes</name>
    <dbReference type="NCBI Taxonomy" id="1076256"/>
    <lineage>
        <taxon>Eukaryota</taxon>
        <taxon>Fungi</taxon>
        <taxon>Dikarya</taxon>
        <taxon>Basidiomycota</taxon>
        <taxon>Agaricomycotina</taxon>
        <taxon>Agaricomycetes</taxon>
        <taxon>Agaricomycetidae</taxon>
        <taxon>Agaricales</taxon>
        <taxon>Marasmiineae</taxon>
        <taxon>Physalacriaceae</taxon>
        <taxon>Armillaria</taxon>
    </lineage>
</organism>
<reference evidence="3" key="1">
    <citation type="journal article" date="2017" name="Nat. Ecol. Evol.">
        <title>Genome expansion and lineage-specific genetic innovations in the forest pathogenic fungi Armillaria.</title>
        <authorList>
            <person name="Sipos G."/>
            <person name="Prasanna A.N."/>
            <person name="Walter M.C."/>
            <person name="O'Connor E."/>
            <person name="Balint B."/>
            <person name="Krizsan K."/>
            <person name="Kiss B."/>
            <person name="Hess J."/>
            <person name="Varga T."/>
            <person name="Slot J."/>
            <person name="Riley R."/>
            <person name="Boka B."/>
            <person name="Rigling D."/>
            <person name="Barry K."/>
            <person name="Lee J."/>
            <person name="Mihaltcheva S."/>
            <person name="LaButti K."/>
            <person name="Lipzen A."/>
            <person name="Waldron R."/>
            <person name="Moloney N.M."/>
            <person name="Sperisen C."/>
            <person name="Kredics L."/>
            <person name="Vagvoelgyi C."/>
            <person name="Patrignani A."/>
            <person name="Fitzpatrick D."/>
            <person name="Nagy I."/>
            <person name="Doyle S."/>
            <person name="Anderson J.B."/>
            <person name="Grigoriev I.V."/>
            <person name="Gueldener U."/>
            <person name="Muensterkoetter M."/>
            <person name="Nagy L.G."/>
        </authorList>
    </citation>
    <scope>NUCLEOTIDE SEQUENCE [LARGE SCALE GENOMIC DNA]</scope>
    <source>
        <strain evidence="3">28-4</strain>
    </source>
</reference>
<dbReference type="AlphaFoldDB" id="A0A2H3BBC1"/>
<feature type="compositionally biased region" description="Basic residues" evidence="1">
    <location>
        <begin position="26"/>
        <end position="35"/>
    </location>
</feature>
<keyword evidence="3" id="KW-1185">Reference proteome</keyword>
<protein>
    <submittedName>
        <fullName evidence="2">Uncharacterized protein</fullName>
    </submittedName>
</protein>
<feature type="region of interest" description="Disordered" evidence="1">
    <location>
        <begin position="1"/>
        <end position="126"/>
    </location>
</feature>
<proteinExistence type="predicted"/>
<sequence length="166" mass="18377">MVEHVERGATKKYRLPTARNALPVKRSGRTRKMPRRQGLPIKYTPNPAGRTFYKKEAARRKKRVARKLKDEAGDSEDKMEVDPAVKHDEGLSEPVLGPGTVKDAPDEPAPASSSAPTREDTLLSDSVNVGTVESPWIVRRSQAKILKEYFEHLGVLSPGFVTCSSL</sequence>
<evidence type="ECO:0000313" key="2">
    <source>
        <dbReference type="EMBL" id="PBK61887.1"/>
    </source>
</evidence>
<evidence type="ECO:0000313" key="3">
    <source>
        <dbReference type="Proteomes" id="UP000218334"/>
    </source>
</evidence>
<accession>A0A2H3BBC1</accession>
<name>A0A2H3BBC1_9AGAR</name>
<evidence type="ECO:0000256" key="1">
    <source>
        <dbReference type="SAM" id="MobiDB-lite"/>
    </source>
</evidence>
<dbReference type="EMBL" id="KZ293471">
    <property type="protein sequence ID" value="PBK61887.1"/>
    <property type="molecule type" value="Genomic_DNA"/>
</dbReference>
<feature type="compositionally biased region" description="Basic residues" evidence="1">
    <location>
        <begin position="57"/>
        <end position="66"/>
    </location>
</feature>
<feature type="compositionally biased region" description="Basic and acidic residues" evidence="1">
    <location>
        <begin position="67"/>
        <end position="90"/>
    </location>
</feature>
<gene>
    <name evidence="2" type="ORF">ARMSODRAFT_964482</name>
</gene>